<dbReference type="SUPFAM" id="SSF89392">
    <property type="entry name" value="Prokaryotic lipoproteins and lipoprotein localization factors"/>
    <property type="match status" value="1"/>
</dbReference>
<feature type="chain" id="PRO_5045380301" description="LppX_LprAFG lipoprotein" evidence="2">
    <location>
        <begin position="26"/>
        <end position="293"/>
    </location>
</feature>
<feature type="region of interest" description="Disordered" evidence="1">
    <location>
        <begin position="268"/>
        <end position="293"/>
    </location>
</feature>
<reference evidence="3 4" key="1">
    <citation type="submission" date="2024-09" db="EMBL/GenBank/DDBJ databases">
        <title>The Natural Products Discovery Center: Release of the First 8490 Sequenced Strains for Exploring Actinobacteria Biosynthetic Diversity.</title>
        <authorList>
            <person name="Kalkreuter E."/>
            <person name="Kautsar S.A."/>
            <person name="Yang D."/>
            <person name="Bader C.D."/>
            <person name="Teijaro C.N."/>
            <person name="Fluegel L."/>
            <person name="Davis C.M."/>
            <person name="Simpson J.R."/>
            <person name="Lauterbach L."/>
            <person name="Steele A.D."/>
            <person name="Gui C."/>
            <person name="Meng S."/>
            <person name="Li G."/>
            <person name="Viehrig K."/>
            <person name="Ye F."/>
            <person name="Su P."/>
            <person name="Kiefer A.F."/>
            <person name="Nichols A."/>
            <person name="Cepeda A.J."/>
            <person name="Yan W."/>
            <person name="Fan B."/>
            <person name="Jiang Y."/>
            <person name="Adhikari A."/>
            <person name="Zheng C.-J."/>
            <person name="Schuster L."/>
            <person name="Cowan T.M."/>
            <person name="Smanski M.J."/>
            <person name="Chevrette M.G."/>
            <person name="De Carvalho L.P.S."/>
            <person name="Shen B."/>
        </authorList>
    </citation>
    <scope>NUCLEOTIDE SEQUENCE [LARGE SCALE GENOMIC DNA]</scope>
    <source>
        <strain evidence="3 4">NPDC058348</strain>
    </source>
</reference>
<feature type="signal peptide" evidence="2">
    <location>
        <begin position="1"/>
        <end position="25"/>
    </location>
</feature>
<dbReference type="Proteomes" id="UP001598448">
    <property type="component" value="Unassembled WGS sequence"/>
</dbReference>
<evidence type="ECO:0000313" key="3">
    <source>
        <dbReference type="EMBL" id="MFD5098377.1"/>
    </source>
</evidence>
<evidence type="ECO:0000256" key="2">
    <source>
        <dbReference type="SAM" id="SignalP"/>
    </source>
</evidence>
<protein>
    <recommendedName>
        <fullName evidence="5">LppX_LprAFG lipoprotein</fullName>
    </recommendedName>
</protein>
<feature type="region of interest" description="Disordered" evidence="1">
    <location>
        <begin position="30"/>
        <end position="58"/>
    </location>
</feature>
<feature type="compositionally biased region" description="Basic and acidic residues" evidence="1">
    <location>
        <begin position="284"/>
        <end position="293"/>
    </location>
</feature>
<evidence type="ECO:0008006" key="5">
    <source>
        <dbReference type="Google" id="ProtNLM"/>
    </source>
</evidence>
<accession>A0ABW6FFM8</accession>
<evidence type="ECO:0000313" key="4">
    <source>
        <dbReference type="Proteomes" id="UP001598448"/>
    </source>
</evidence>
<keyword evidence="4" id="KW-1185">Reference proteome</keyword>
<dbReference type="Gene3D" id="2.50.20.20">
    <property type="match status" value="1"/>
</dbReference>
<evidence type="ECO:0000256" key="1">
    <source>
        <dbReference type="SAM" id="MobiDB-lite"/>
    </source>
</evidence>
<gene>
    <name evidence="3" type="ORF">ACFWJN_05280</name>
</gene>
<proteinExistence type="predicted"/>
<keyword evidence="2" id="KW-0732">Signal</keyword>
<sequence>MYWLRKGLRTGAVSMAGAVACTALVACGSDGSDPGRRTAGSGKAAKKSPGAQEDGTAAVRSAYDTTAEEQTARMKLTTRTSAQGRSVSAEGQGVIDLAEGDSEMTLTAGGQMTEQRVVDGVLYQKPPEEQRAKVPGKKPWIKIDLRKAAQRAGGGSSQVNDPAESAGFAKGVTDKDVRKIGTEQVGGTSTTRYRVTIDVDKLAGTGDRAKADQLKKQLGPTLPMDVWLDDDGRIRRQQMDMRVTAPGGAESGGPRKAQVRTVIEYSDFGAELDVEPPAAGRTADMTDKATEQR</sequence>
<dbReference type="PROSITE" id="PS51257">
    <property type="entry name" value="PROKAR_LIPOPROTEIN"/>
    <property type="match status" value="1"/>
</dbReference>
<dbReference type="InterPro" id="IPR029046">
    <property type="entry name" value="LolA/LolB/LppX"/>
</dbReference>
<dbReference type="RefSeq" id="WP_386709219.1">
    <property type="nucleotide sequence ID" value="NZ_JBHXIJ010000019.1"/>
</dbReference>
<organism evidence="3 4">
    <name type="scientific">Streptomyces albidochromogenes</name>
    <dbReference type="NCBI Taxonomy" id="329524"/>
    <lineage>
        <taxon>Bacteria</taxon>
        <taxon>Bacillati</taxon>
        <taxon>Actinomycetota</taxon>
        <taxon>Actinomycetes</taxon>
        <taxon>Kitasatosporales</taxon>
        <taxon>Streptomycetaceae</taxon>
        <taxon>Streptomyces</taxon>
    </lineage>
</organism>
<feature type="region of interest" description="Disordered" evidence="1">
    <location>
        <begin position="75"/>
        <end position="95"/>
    </location>
</feature>
<comment type="caution">
    <text evidence="3">The sequence shown here is derived from an EMBL/GenBank/DDBJ whole genome shotgun (WGS) entry which is preliminary data.</text>
</comment>
<dbReference type="EMBL" id="JBHXIJ010000019">
    <property type="protein sequence ID" value="MFD5098377.1"/>
    <property type="molecule type" value="Genomic_DNA"/>
</dbReference>
<name>A0ABW6FFM8_9ACTN</name>
<feature type="compositionally biased region" description="Polar residues" evidence="1">
    <location>
        <begin position="77"/>
        <end position="86"/>
    </location>
</feature>